<dbReference type="AlphaFoldDB" id="A0A085U1Q7"/>
<dbReference type="OrthoDB" id="894286at2"/>
<organism evidence="1 2">
    <name type="scientific">Thioclava atlantica</name>
    <dbReference type="NCBI Taxonomy" id="1317124"/>
    <lineage>
        <taxon>Bacteria</taxon>
        <taxon>Pseudomonadati</taxon>
        <taxon>Pseudomonadota</taxon>
        <taxon>Alphaproteobacteria</taxon>
        <taxon>Rhodobacterales</taxon>
        <taxon>Paracoccaceae</taxon>
        <taxon>Thioclava</taxon>
    </lineage>
</organism>
<dbReference type="EMBL" id="AQRC01000001">
    <property type="protein sequence ID" value="KFE36904.1"/>
    <property type="molecule type" value="Genomic_DNA"/>
</dbReference>
<protein>
    <recommendedName>
        <fullName evidence="3">Ada DNA repair metal-binding domain-containing protein</fullName>
    </recommendedName>
</protein>
<dbReference type="Proteomes" id="UP000028607">
    <property type="component" value="Unassembled WGS sequence"/>
</dbReference>
<evidence type="ECO:0000313" key="2">
    <source>
        <dbReference type="Proteomes" id="UP000028607"/>
    </source>
</evidence>
<accession>A0A085U1Q7</accession>
<evidence type="ECO:0000313" key="1">
    <source>
        <dbReference type="EMBL" id="KFE36904.1"/>
    </source>
</evidence>
<dbReference type="RefSeq" id="WP_038143055.1">
    <property type="nucleotide sequence ID" value="NZ_AQRC01000001.1"/>
</dbReference>
<proteinExistence type="predicted"/>
<reference evidence="2" key="1">
    <citation type="submission" date="2013-04" db="EMBL/GenBank/DDBJ databases">
        <title>Thioclava sp. 13D2W-2 Genome Sequencing.</title>
        <authorList>
            <person name="Lai Q."/>
            <person name="Li G."/>
            <person name="Shao Z."/>
        </authorList>
    </citation>
    <scope>NUCLEOTIDE SEQUENCE [LARGE SCALE GENOMIC DNA]</scope>
    <source>
        <strain evidence="2">13D2W-2</strain>
    </source>
</reference>
<evidence type="ECO:0008006" key="3">
    <source>
        <dbReference type="Google" id="ProtNLM"/>
    </source>
</evidence>
<reference evidence="1 2" key="2">
    <citation type="journal article" date="2015" name="Antonie Van Leeuwenhoek">
        <title>Thioclava indica sp. nov., isolated from surface seawater of the Indian Ocean.</title>
        <authorList>
            <person name="Liu Y."/>
            <person name="Lai Q."/>
            <person name="Du J."/>
            <person name="Xu H."/>
            <person name="Jiang L."/>
            <person name="Shao Z."/>
        </authorList>
    </citation>
    <scope>NUCLEOTIDE SEQUENCE [LARGE SCALE GENOMIC DNA]</scope>
    <source>
        <strain evidence="1 2">13D2W-2</strain>
    </source>
</reference>
<dbReference type="STRING" id="1317124.DW2_02060"/>
<keyword evidence="2" id="KW-1185">Reference proteome</keyword>
<dbReference type="PATRIC" id="fig|1317124.6.peg.413"/>
<comment type="caution">
    <text evidence="1">The sequence shown here is derived from an EMBL/GenBank/DDBJ whole genome shotgun (WGS) entry which is preliminary data.</text>
</comment>
<name>A0A085U1Q7_9RHOB</name>
<dbReference type="eggNOG" id="ENOG5031E6R">
    <property type="taxonomic scope" value="Bacteria"/>
</dbReference>
<sequence length="208" mass="23176">MTLQNRVLPTGEIVAEPFRGTLMGNRGCLHDAARRLGRARWRHRNWITCRLSFKGRRRTLMVPGRYTELFFLDEATALAVGHRPCAECRRGDYLRFRAAWEHAFGDRPSAAELDRTLHADRLDGVTGGGQRRHEVSARDLPDGAMALIEGRPMLVWAGALRPWHRDGYRAALALPRGAITVLTPAATLAVLRAGYSPIPHPSLENSAP</sequence>
<gene>
    <name evidence="1" type="ORF">DW2_02060</name>
</gene>